<evidence type="ECO:0000313" key="1">
    <source>
        <dbReference type="EMBL" id="CAE7053116.1"/>
    </source>
</evidence>
<dbReference type="GO" id="GO:0050295">
    <property type="term" value="F:steryl-beta-glucosidase activity"/>
    <property type="evidence" value="ECO:0007669"/>
    <property type="project" value="TreeGrafter"/>
</dbReference>
<dbReference type="PANTHER" id="PTHR31308">
    <property type="match status" value="1"/>
</dbReference>
<reference evidence="1" key="1">
    <citation type="submission" date="2021-01" db="EMBL/GenBank/DDBJ databases">
        <authorList>
            <person name="Kaushik A."/>
        </authorList>
    </citation>
    <scope>NUCLEOTIDE SEQUENCE</scope>
    <source>
        <strain evidence="1">AG5</strain>
    </source>
</reference>
<dbReference type="Proteomes" id="UP000663827">
    <property type="component" value="Unassembled WGS sequence"/>
</dbReference>
<organism evidence="1 2">
    <name type="scientific">Rhizoctonia solani</name>
    <dbReference type="NCBI Taxonomy" id="456999"/>
    <lineage>
        <taxon>Eukaryota</taxon>
        <taxon>Fungi</taxon>
        <taxon>Dikarya</taxon>
        <taxon>Basidiomycota</taxon>
        <taxon>Agaricomycotina</taxon>
        <taxon>Agaricomycetes</taxon>
        <taxon>Cantharellales</taxon>
        <taxon>Ceratobasidiaceae</taxon>
        <taxon>Rhizoctonia</taxon>
    </lineage>
</organism>
<protein>
    <submittedName>
        <fullName evidence="1">Uncharacterized protein</fullName>
    </submittedName>
</protein>
<dbReference type="GO" id="GO:1904462">
    <property type="term" value="P:ergosteryl 3-beta-D-glucoside catabolic process"/>
    <property type="evidence" value="ECO:0007669"/>
    <property type="project" value="TreeGrafter"/>
</dbReference>
<accession>A0A8H3DPL7</accession>
<gene>
    <name evidence="1" type="ORF">RDB_LOCUS2462</name>
</gene>
<dbReference type="InterPro" id="IPR052066">
    <property type="entry name" value="Glycosphingolipid_Hydrolases"/>
</dbReference>
<name>A0A8H3DPL7_9AGAM</name>
<dbReference type="PANTHER" id="PTHR31308:SF6">
    <property type="entry name" value="GLYCOSIDE HYDROLASE FAMILY 5 C-TERMINAL DOMAIN-CONTAINING PROTEIN"/>
    <property type="match status" value="1"/>
</dbReference>
<dbReference type="AlphaFoldDB" id="A0A8H3DPL7"/>
<evidence type="ECO:0000313" key="2">
    <source>
        <dbReference type="Proteomes" id="UP000663827"/>
    </source>
</evidence>
<proteinExistence type="predicted"/>
<sequence length="233" mass="25522">MTQYRNCFNADALRPLRGKYSSVLGTLRAGERAIRNSLHDQLAMLKVDARDTSGDCPTLIGEIGVLFDMDKKKSYGSDGDSKYVGYYTDQTPALDCSPNGADGNNVSKFPDREFVCQPALLANVLAPSRSLKSTSIVRGNRFPNLALAVQHFASSVTVCFTATNLGADRYVQLIAPIILDDTAVLTHHVTTWHNMFVHVHTLRCGSLGYQMIVLLVGTELTSIPLPQHGLCQY</sequence>
<comment type="caution">
    <text evidence="1">The sequence shown here is derived from an EMBL/GenBank/DDBJ whole genome shotgun (WGS) entry which is preliminary data.</text>
</comment>
<dbReference type="EMBL" id="CAJNJQ010000053">
    <property type="protein sequence ID" value="CAE7053116.1"/>
    <property type="molecule type" value="Genomic_DNA"/>
</dbReference>